<reference evidence="1 2" key="1">
    <citation type="submission" date="2014-04" db="EMBL/GenBank/DDBJ databases">
        <authorList>
            <consortium name="DOE Joint Genome Institute"/>
            <person name="Kuo A."/>
            <person name="Kohler A."/>
            <person name="Nagy L.G."/>
            <person name="Floudas D."/>
            <person name="Copeland A."/>
            <person name="Barry K.W."/>
            <person name="Cichocki N."/>
            <person name="Veneault-Fourrey C."/>
            <person name="LaButti K."/>
            <person name="Lindquist E.A."/>
            <person name="Lipzen A."/>
            <person name="Lundell T."/>
            <person name="Morin E."/>
            <person name="Murat C."/>
            <person name="Sun H."/>
            <person name="Tunlid A."/>
            <person name="Henrissat B."/>
            <person name="Grigoriev I.V."/>
            <person name="Hibbett D.S."/>
            <person name="Martin F."/>
            <person name="Nordberg H.P."/>
            <person name="Cantor M.N."/>
            <person name="Hua S.X."/>
        </authorList>
    </citation>
    <scope>NUCLEOTIDE SEQUENCE [LARGE SCALE GENOMIC DNA]</scope>
    <source>
        <strain evidence="1 2">LaAM-08-1</strain>
    </source>
</reference>
<sequence length="54" mass="5848">MERGMSGQAGFAKPCMGGPHCSSEDVIMNANCMQGEMGLYSTCHLAFLGEFLWD</sequence>
<dbReference type="HOGENOM" id="CLU_3050653_0_0_1"/>
<gene>
    <name evidence="1" type="ORF">K443DRAFT_681547</name>
</gene>
<proteinExistence type="predicted"/>
<organism evidence="1 2">
    <name type="scientific">Laccaria amethystina LaAM-08-1</name>
    <dbReference type="NCBI Taxonomy" id="1095629"/>
    <lineage>
        <taxon>Eukaryota</taxon>
        <taxon>Fungi</taxon>
        <taxon>Dikarya</taxon>
        <taxon>Basidiomycota</taxon>
        <taxon>Agaricomycotina</taxon>
        <taxon>Agaricomycetes</taxon>
        <taxon>Agaricomycetidae</taxon>
        <taxon>Agaricales</taxon>
        <taxon>Agaricineae</taxon>
        <taxon>Hydnangiaceae</taxon>
        <taxon>Laccaria</taxon>
    </lineage>
</organism>
<evidence type="ECO:0000313" key="2">
    <source>
        <dbReference type="Proteomes" id="UP000054477"/>
    </source>
</evidence>
<dbReference type="EMBL" id="KN838694">
    <property type="protein sequence ID" value="KIJ97401.1"/>
    <property type="molecule type" value="Genomic_DNA"/>
</dbReference>
<reference evidence="2" key="2">
    <citation type="submission" date="2015-01" db="EMBL/GenBank/DDBJ databases">
        <title>Evolutionary Origins and Diversification of the Mycorrhizal Mutualists.</title>
        <authorList>
            <consortium name="DOE Joint Genome Institute"/>
            <consortium name="Mycorrhizal Genomics Consortium"/>
            <person name="Kohler A."/>
            <person name="Kuo A."/>
            <person name="Nagy L.G."/>
            <person name="Floudas D."/>
            <person name="Copeland A."/>
            <person name="Barry K.W."/>
            <person name="Cichocki N."/>
            <person name="Veneault-Fourrey C."/>
            <person name="LaButti K."/>
            <person name="Lindquist E.A."/>
            <person name="Lipzen A."/>
            <person name="Lundell T."/>
            <person name="Morin E."/>
            <person name="Murat C."/>
            <person name="Riley R."/>
            <person name="Ohm R."/>
            <person name="Sun H."/>
            <person name="Tunlid A."/>
            <person name="Henrissat B."/>
            <person name="Grigoriev I.V."/>
            <person name="Hibbett D.S."/>
            <person name="Martin F."/>
        </authorList>
    </citation>
    <scope>NUCLEOTIDE SEQUENCE [LARGE SCALE GENOMIC DNA]</scope>
    <source>
        <strain evidence="2">LaAM-08-1</strain>
    </source>
</reference>
<protein>
    <submittedName>
        <fullName evidence="1">Uncharacterized protein</fullName>
    </submittedName>
</protein>
<dbReference type="AlphaFoldDB" id="A0A0C9XIH7"/>
<accession>A0A0C9XIH7</accession>
<keyword evidence="2" id="KW-1185">Reference proteome</keyword>
<evidence type="ECO:0000313" key="1">
    <source>
        <dbReference type="EMBL" id="KIJ97401.1"/>
    </source>
</evidence>
<dbReference type="Proteomes" id="UP000054477">
    <property type="component" value="Unassembled WGS sequence"/>
</dbReference>
<name>A0A0C9XIH7_9AGAR</name>